<evidence type="ECO:0000313" key="1">
    <source>
        <dbReference type="EMBL" id="KAG9225719.1"/>
    </source>
</evidence>
<gene>
    <name evidence="1" type="ORF">CCMSSC00406_0009316</name>
</gene>
<sequence>MKREGTLKKNEGGRKERKGSGVDGGAVENVESSTIDDDGGGAWTRGRTGNGEWETRREGTASPYGEHKPHGPTQTQTPTMKTANSNPKLEQTQTQNGK</sequence>
<name>A0ACB7J561_PLECO</name>
<dbReference type="EMBL" id="WQMT02000002">
    <property type="protein sequence ID" value="KAG9225719.1"/>
    <property type="molecule type" value="Genomic_DNA"/>
</dbReference>
<evidence type="ECO:0000313" key="2">
    <source>
        <dbReference type="Proteomes" id="UP000824881"/>
    </source>
</evidence>
<keyword evidence="2" id="KW-1185">Reference proteome</keyword>
<accession>A0ACB7J561</accession>
<organism evidence="1 2">
    <name type="scientific">Pleurotus cornucopiae</name>
    <name type="common">Cornucopia mushroom</name>
    <dbReference type="NCBI Taxonomy" id="5321"/>
    <lineage>
        <taxon>Eukaryota</taxon>
        <taxon>Fungi</taxon>
        <taxon>Dikarya</taxon>
        <taxon>Basidiomycota</taxon>
        <taxon>Agaricomycotina</taxon>
        <taxon>Agaricomycetes</taxon>
        <taxon>Agaricomycetidae</taxon>
        <taxon>Agaricales</taxon>
        <taxon>Pleurotineae</taxon>
        <taxon>Pleurotaceae</taxon>
        <taxon>Pleurotus</taxon>
    </lineage>
</organism>
<comment type="caution">
    <text evidence="1">The sequence shown here is derived from an EMBL/GenBank/DDBJ whole genome shotgun (WGS) entry which is preliminary data.</text>
</comment>
<proteinExistence type="predicted"/>
<protein>
    <submittedName>
        <fullName evidence="1">Uncharacterized protein</fullName>
    </submittedName>
</protein>
<reference evidence="1 2" key="1">
    <citation type="journal article" date="2021" name="Appl. Environ. Microbiol.">
        <title>Genetic linkage and physical mapping for an oyster mushroom Pleurotus cornucopiae and QTL analysis for the trait cap color.</title>
        <authorList>
            <person name="Zhang Y."/>
            <person name="Gao W."/>
            <person name="Sonnenberg A."/>
            <person name="Chen Q."/>
            <person name="Zhang J."/>
            <person name="Huang C."/>
        </authorList>
    </citation>
    <scope>NUCLEOTIDE SEQUENCE [LARGE SCALE GENOMIC DNA]</scope>
    <source>
        <strain evidence="1">CCMSSC00406</strain>
    </source>
</reference>
<dbReference type="Proteomes" id="UP000824881">
    <property type="component" value="Unassembled WGS sequence"/>
</dbReference>